<protein>
    <recommendedName>
        <fullName evidence="3">TonB C-terminal domain-containing protein</fullName>
    </recommendedName>
</protein>
<sequence length="223" mass="26272">MIPEYNLDFKNIKPKTVKIEILKQSIKKEKDKTKEKEKPLFSNKKIENLKEKLRKKFNKSDSGNKEVVEVPTMTTEEKVLIPDLNNMQILENRHIEKQDEKPVLSELERVKSEIEKTNNDKALINEQQSFAKNDFYEIKSITNLKRKIVYEPPKPSFSLERGTKITLSFKVDRYGRPFDINLLTRSSSNVEKIAIDFVKGLRFDAVDYNKPDFVEITLFFRVR</sequence>
<dbReference type="AlphaFoldDB" id="A0A5A8F7J1"/>
<dbReference type="OrthoDB" id="9816039at2"/>
<dbReference type="EMBL" id="VFJB01000001">
    <property type="protein sequence ID" value="KAA0259389.1"/>
    <property type="molecule type" value="Genomic_DNA"/>
</dbReference>
<accession>A0A5A8F7J1</accession>
<keyword evidence="2" id="KW-1185">Reference proteome</keyword>
<evidence type="ECO:0000313" key="2">
    <source>
        <dbReference type="Proteomes" id="UP000322876"/>
    </source>
</evidence>
<evidence type="ECO:0008006" key="3">
    <source>
        <dbReference type="Google" id="ProtNLM"/>
    </source>
</evidence>
<proteinExistence type="predicted"/>
<organism evidence="1 2">
    <name type="scientific">Deferribacter autotrophicus</name>
    <dbReference type="NCBI Taxonomy" id="500465"/>
    <lineage>
        <taxon>Bacteria</taxon>
        <taxon>Pseudomonadati</taxon>
        <taxon>Deferribacterota</taxon>
        <taxon>Deferribacteres</taxon>
        <taxon>Deferribacterales</taxon>
        <taxon>Deferribacteraceae</taxon>
        <taxon>Deferribacter</taxon>
    </lineage>
</organism>
<evidence type="ECO:0000313" key="1">
    <source>
        <dbReference type="EMBL" id="KAA0259389.1"/>
    </source>
</evidence>
<name>A0A5A8F7J1_9BACT</name>
<comment type="caution">
    <text evidence="1">The sequence shown here is derived from an EMBL/GenBank/DDBJ whole genome shotgun (WGS) entry which is preliminary data.</text>
</comment>
<dbReference type="Proteomes" id="UP000322876">
    <property type="component" value="Unassembled WGS sequence"/>
</dbReference>
<reference evidence="1 2" key="1">
    <citation type="submission" date="2019-06" db="EMBL/GenBank/DDBJ databases">
        <title>Genomic insights into carbon and energy metabolism of Deferribacter autotrophicus revealed new metabolic traits in the phylum Deferribacteres.</title>
        <authorList>
            <person name="Slobodkin A.I."/>
            <person name="Slobodkina G.B."/>
            <person name="Allioux M."/>
            <person name="Alain K."/>
            <person name="Jebbar M."/>
            <person name="Shadrin V."/>
            <person name="Kublanov I.V."/>
            <person name="Toshchakov S.V."/>
            <person name="Bonch-Osmolovskaya E.A."/>
        </authorList>
    </citation>
    <scope>NUCLEOTIDE SEQUENCE [LARGE SCALE GENOMIC DNA]</scope>
    <source>
        <strain evidence="1 2">SL50</strain>
    </source>
</reference>
<dbReference type="RefSeq" id="WP_149265210.1">
    <property type="nucleotide sequence ID" value="NZ_VFJB01000001.1"/>
</dbReference>
<gene>
    <name evidence="1" type="ORF">FHQ18_00490</name>
</gene>